<dbReference type="InterPro" id="IPR022536">
    <property type="entry name" value="EspC"/>
</dbReference>
<organism evidence="2 3">
    <name type="scientific">Micromonospora vulcania</name>
    <dbReference type="NCBI Taxonomy" id="1441873"/>
    <lineage>
        <taxon>Bacteria</taxon>
        <taxon>Bacillati</taxon>
        <taxon>Actinomycetota</taxon>
        <taxon>Actinomycetes</taxon>
        <taxon>Micromonosporales</taxon>
        <taxon>Micromonosporaceae</taxon>
        <taxon>Micromonospora</taxon>
    </lineage>
</organism>
<name>A0ABW1HE37_9ACTN</name>
<dbReference type="InterPro" id="IPR036689">
    <property type="entry name" value="ESAT-6-like_sf"/>
</dbReference>
<dbReference type="Proteomes" id="UP001596226">
    <property type="component" value="Unassembled WGS sequence"/>
</dbReference>
<keyword evidence="3" id="KW-1185">Reference proteome</keyword>
<evidence type="ECO:0000313" key="3">
    <source>
        <dbReference type="Proteomes" id="UP001596226"/>
    </source>
</evidence>
<feature type="region of interest" description="Disordered" evidence="1">
    <location>
        <begin position="87"/>
        <end position="108"/>
    </location>
</feature>
<evidence type="ECO:0000256" key="1">
    <source>
        <dbReference type="SAM" id="MobiDB-lite"/>
    </source>
</evidence>
<protein>
    <submittedName>
        <fullName evidence="2">Type VII secretion target</fullName>
    </submittedName>
</protein>
<proteinExistence type="predicted"/>
<sequence>MSGNGFTVQPEALRAAAGGQEAAAGAAESTARTVESATAQGNLFGMIGQLAGLDAGYRGWVADEVSSLNGLVQHLHDLAEGLRASAESYEYTDSGNAEHLASRYRERS</sequence>
<accession>A0ABW1HE37</accession>
<evidence type="ECO:0000313" key="2">
    <source>
        <dbReference type="EMBL" id="MFC5927790.1"/>
    </source>
</evidence>
<comment type="caution">
    <text evidence="2">The sequence shown here is derived from an EMBL/GenBank/DDBJ whole genome shotgun (WGS) entry which is preliminary data.</text>
</comment>
<gene>
    <name evidence="2" type="ORF">ACFQGL_31045</name>
</gene>
<dbReference type="EMBL" id="JBHSQS010000040">
    <property type="protein sequence ID" value="MFC5927790.1"/>
    <property type="molecule type" value="Genomic_DNA"/>
</dbReference>
<dbReference type="SUPFAM" id="SSF140453">
    <property type="entry name" value="EsxAB dimer-like"/>
    <property type="match status" value="1"/>
</dbReference>
<dbReference type="Pfam" id="PF10824">
    <property type="entry name" value="T7SS_ESX_EspC"/>
    <property type="match status" value="1"/>
</dbReference>
<dbReference type="RefSeq" id="WP_377516207.1">
    <property type="nucleotide sequence ID" value="NZ_JBHSQS010000040.1"/>
</dbReference>
<reference evidence="3" key="1">
    <citation type="journal article" date="2019" name="Int. J. Syst. Evol. Microbiol.">
        <title>The Global Catalogue of Microorganisms (GCM) 10K type strain sequencing project: providing services to taxonomists for standard genome sequencing and annotation.</title>
        <authorList>
            <consortium name="The Broad Institute Genomics Platform"/>
            <consortium name="The Broad Institute Genome Sequencing Center for Infectious Disease"/>
            <person name="Wu L."/>
            <person name="Ma J."/>
        </authorList>
    </citation>
    <scope>NUCLEOTIDE SEQUENCE [LARGE SCALE GENOMIC DNA]</scope>
    <source>
        <strain evidence="3">CGMCC 4.7144</strain>
    </source>
</reference>